<evidence type="ECO:0000313" key="2">
    <source>
        <dbReference type="EMBL" id="CAF3956212.1"/>
    </source>
</evidence>
<evidence type="ECO:0000313" key="1">
    <source>
        <dbReference type="EMBL" id="CAF1432822.1"/>
    </source>
</evidence>
<reference evidence="1" key="1">
    <citation type="submission" date="2021-02" db="EMBL/GenBank/DDBJ databases">
        <authorList>
            <person name="Nowell W R."/>
        </authorList>
    </citation>
    <scope>NUCLEOTIDE SEQUENCE</scope>
</reference>
<sequence>MSDINTLSSRPLLKISPHRISSPLSNATIEENNVLTHELSEPQKQSSSTNTDVDPDMLAVLYFGQSDSSLRTALIKNVTTQDIALILFSKQEQLWHWLDTTSSVRNVFVIIQANMNIAYILYRIHAYFSVRSIFLRCKTNELNSFKELRTFYIKINGIYDEDARILIKLVIELALFSEEKGDQDRENRNNELGAQRNYQRALNLCALVRTL</sequence>
<dbReference type="EMBL" id="CAJOBH010003539">
    <property type="protein sequence ID" value="CAF3956212.1"/>
    <property type="molecule type" value="Genomic_DNA"/>
</dbReference>
<dbReference type="Proteomes" id="UP000681967">
    <property type="component" value="Unassembled WGS sequence"/>
</dbReference>
<dbReference type="Proteomes" id="UP000663855">
    <property type="component" value="Unassembled WGS sequence"/>
</dbReference>
<gene>
    <name evidence="2" type="ORF">BYL167_LOCUS11296</name>
    <name evidence="1" type="ORF">CJN711_LOCUS23668</name>
</gene>
<name>A0A815NQM7_9BILA</name>
<protein>
    <submittedName>
        <fullName evidence="1">Uncharacterized protein</fullName>
    </submittedName>
</protein>
<evidence type="ECO:0000313" key="3">
    <source>
        <dbReference type="Proteomes" id="UP000663855"/>
    </source>
</evidence>
<dbReference type="AlphaFoldDB" id="A0A815NQM7"/>
<proteinExistence type="predicted"/>
<dbReference type="EMBL" id="CAJNOV010010989">
    <property type="protein sequence ID" value="CAF1432822.1"/>
    <property type="molecule type" value="Genomic_DNA"/>
</dbReference>
<organism evidence="1 3">
    <name type="scientific">Rotaria magnacalcarata</name>
    <dbReference type="NCBI Taxonomy" id="392030"/>
    <lineage>
        <taxon>Eukaryota</taxon>
        <taxon>Metazoa</taxon>
        <taxon>Spiralia</taxon>
        <taxon>Gnathifera</taxon>
        <taxon>Rotifera</taxon>
        <taxon>Eurotatoria</taxon>
        <taxon>Bdelloidea</taxon>
        <taxon>Philodinida</taxon>
        <taxon>Philodinidae</taxon>
        <taxon>Rotaria</taxon>
    </lineage>
</organism>
<comment type="caution">
    <text evidence="1">The sequence shown here is derived from an EMBL/GenBank/DDBJ whole genome shotgun (WGS) entry which is preliminary data.</text>
</comment>
<accession>A0A815NQM7</accession>